<evidence type="ECO:0000313" key="4">
    <source>
        <dbReference type="Proteomes" id="UP001454036"/>
    </source>
</evidence>
<dbReference type="Gene3D" id="2.40.50.140">
    <property type="entry name" value="Nucleic acid-binding proteins"/>
    <property type="match status" value="2"/>
</dbReference>
<evidence type="ECO:0000259" key="2">
    <source>
        <dbReference type="Pfam" id="PF16900"/>
    </source>
</evidence>
<organism evidence="3 4">
    <name type="scientific">Lithospermum erythrorhizon</name>
    <name type="common">Purple gromwell</name>
    <name type="synonym">Lithospermum officinale var. erythrorhizon</name>
    <dbReference type="NCBI Taxonomy" id="34254"/>
    <lineage>
        <taxon>Eukaryota</taxon>
        <taxon>Viridiplantae</taxon>
        <taxon>Streptophyta</taxon>
        <taxon>Embryophyta</taxon>
        <taxon>Tracheophyta</taxon>
        <taxon>Spermatophyta</taxon>
        <taxon>Magnoliopsida</taxon>
        <taxon>eudicotyledons</taxon>
        <taxon>Gunneridae</taxon>
        <taxon>Pentapetalae</taxon>
        <taxon>asterids</taxon>
        <taxon>lamiids</taxon>
        <taxon>Boraginales</taxon>
        <taxon>Boraginaceae</taxon>
        <taxon>Boraginoideae</taxon>
        <taxon>Lithospermeae</taxon>
        <taxon>Lithospermum</taxon>
    </lineage>
</organism>
<dbReference type="EMBL" id="BAABME010012789">
    <property type="protein sequence ID" value="GAA0185522.1"/>
    <property type="molecule type" value="Genomic_DNA"/>
</dbReference>
<keyword evidence="1" id="KW-0238">DNA-binding</keyword>
<name>A0AAV3RYY2_LITER</name>
<dbReference type="InterPro" id="IPR031657">
    <property type="entry name" value="REPA_OB_2"/>
</dbReference>
<reference evidence="3 4" key="1">
    <citation type="submission" date="2024-01" db="EMBL/GenBank/DDBJ databases">
        <title>The complete chloroplast genome sequence of Lithospermum erythrorhizon: insights into the phylogenetic relationship among Boraginaceae species and the maternal lineages of purple gromwells.</title>
        <authorList>
            <person name="Okada T."/>
            <person name="Watanabe K."/>
        </authorList>
    </citation>
    <scope>NUCLEOTIDE SEQUENCE [LARGE SCALE GENOMIC DNA]</scope>
</reference>
<evidence type="ECO:0000256" key="1">
    <source>
        <dbReference type="ARBA" id="ARBA00023125"/>
    </source>
</evidence>
<dbReference type="Proteomes" id="UP001454036">
    <property type="component" value="Unassembled WGS sequence"/>
</dbReference>
<dbReference type="AlphaFoldDB" id="A0AAV3RYY2"/>
<dbReference type="PANTHER" id="PTHR47165">
    <property type="entry name" value="OS03G0429900 PROTEIN"/>
    <property type="match status" value="1"/>
</dbReference>
<dbReference type="SUPFAM" id="SSF50249">
    <property type="entry name" value="Nucleic acid-binding proteins"/>
    <property type="match status" value="2"/>
</dbReference>
<gene>
    <name evidence="3" type="ORF">LIER_32810</name>
</gene>
<feature type="domain" description="Replication protein A OB" evidence="2">
    <location>
        <begin position="134"/>
        <end position="228"/>
    </location>
</feature>
<dbReference type="Pfam" id="PF16900">
    <property type="entry name" value="REPA_OB_2"/>
    <property type="match status" value="1"/>
</dbReference>
<accession>A0AAV3RYY2</accession>
<dbReference type="GO" id="GO:0003677">
    <property type="term" value="F:DNA binding"/>
    <property type="evidence" value="ECO:0007669"/>
    <property type="project" value="UniProtKB-KW"/>
</dbReference>
<sequence>MAHPTFLIPQISPDTINWTARITITEDIPTITCANGSKLKRYVLTDNKGNEIAATIFGHHIPILVPMLHLFKVYDITNAQEKLIDPQYRILKNPFQWTLQRDTFIRPVSDVGPNLRYFLDGLTPFSLIARHSTTKLSSIDIMGVVLAFEIPTIVNTQEGPKHVQRFTFVDKEKIPISVSVWEEMSILQGLVLTEAAKTLSVVVAKRLGISSYKGVSLSAKNSTSFTVNPQLEAAIDLKSW</sequence>
<keyword evidence="4" id="KW-1185">Reference proteome</keyword>
<dbReference type="PANTHER" id="PTHR47165:SF4">
    <property type="entry name" value="OS03G0429900 PROTEIN"/>
    <property type="match status" value="1"/>
</dbReference>
<comment type="caution">
    <text evidence="3">The sequence shown here is derived from an EMBL/GenBank/DDBJ whole genome shotgun (WGS) entry which is preliminary data.</text>
</comment>
<dbReference type="InterPro" id="IPR012340">
    <property type="entry name" value="NA-bd_OB-fold"/>
</dbReference>
<evidence type="ECO:0000313" key="3">
    <source>
        <dbReference type="EMBL" id="GAA0185522.1"/>
    </source>
</evidence>
<proteinExistence type="predicted"/>
<protein>
    <recommendedName>
        <fullName evidence="2">Replication protein A OB domain-containing protein</fullName>
    </recommendedName>
</protein>